<dbReference type="OrthoDB" id="418484at2759"/>
<dbReference type="Gene3D" id="1.20.1420.30">
    <property type="entry name" value="NCX, central ion-binding region"/>
    <property type="match status" value="1"/>
</dbReference>
<keyword evidence="8 9" id="KW-0472">Membrane</keyword>
<dbReference type="PANTHER" id="PTHR11878">
    <property type="entry name" value="SODIUM/CALCIUM EXCHANGER"/>
    <property type="match status" value="1"/>
</dbReference>
<keyword evidence="4" id="KW-0109">Calcium transport</keyword>
<accession>A0A183SST5</accession>
<evidence type="ECO:0000256" key="7">
    <source>
        <dbReference type="ARBA" id="ARBA00023065"/>
    </source>
</evidence>
<dbReference type="GO" id="GO:0005432">
    <property type="term" value="F:calcium:sodium antiporter activity"/>
    <property type="evidence" value="ECO:0007669"/>
    <property type="project" value="InterPro"/>
</dbReference>
<evidence type="ECO:0000256" key="3">
    <source>
        <dbReference type="ARBA" id="ARBA00022449"/>
    </source>
</evidence>
<keyword evidence="3" id="KW-0050">Antiport</keyword>
<dbReference type="GO" id="GO:0042383">
    <property type="term" value="C:sarcolemma"/>
    <property type="evidence" value="ECO:0007669"/>
    <property type="project" value="TreeGrafter"/>
</dbReference>
<dbReference type="PANTHER" id="PTHR11878:SF65">
    <property type="entry name" value="NA_CA-EXCHANGE PROTEIN, ISOFORM G"/>
    <property type="match status" value="1"/>
</dbReference>
<dbReference type="InterPro" id="IPR051171">
    <property type="entry name" value="CaCA"/>
</dbReference>
<keyword evidence="7" id="KW-0406">Ion transport</keyword>
<dbReference type="Pfam" id="PF01699">
    <property type="entry name" value="Na_Ca_ex"/>
    <property type="match status" value="1"/>
</dbReference>
<feature type="transmembrane region" description="Helical" evidence="9">
    <location>
        <begin position="169"/>
        <end position="188"/>
    </location>
</feature>
<comment type="subcellular location">
    <subcellularLocation>
        <location evidence="1">Endomembrane system</location>
        <topology evidence="1">Multi-pass membrane protein</topology>
    </subcellularLocation>
</comment>
<evidence type="ECO:0000256" key="4">
    <source>
        <dbReference type="ARBA" id="ARBA00022568"/>
    </source>
</evidence>
<dbReference type="EMBL" id="UYSU01034073">
    <property type="protein sequence ID" value="VDL93668.1"/>
    <property type="molecule type" value="Genomic_DNA"/>
</dbReference>
<dbReference type="PRINTS" id="PR01259">
    <property type="entry name" value="NACAEXCHNGR"/>
</dbReference>
<proteinExistence type="predicted"/>
<name>A0A183SST5_SCHSO</name>
<dbReference type="InterPro" id="IPR004837">
    <property type="entry name" value="NaCa_Exmemb"/>
</dbReference>
<keyword evidence="2" id="KW-0813">Transport</keyword>
<evidence type="ECO:0000256" key="6">
    <source>
        <dbReference type="ARBA" id="ARBA00022989"/>
    </source>
</evidence>
<dbReference type="WBParaSite" id="SSLN_0000753901-mRNA-1">
    <property type="protein sequence ID" value="SSLN_0000753901-mRNA-1"/>
    <property type="gene ID" value="SSLN_0000753901"/>
</dbReference>
<keyword evidence="5 9" id="KW-0812">Transmembrane</keyword>
<dbReference type="GO" id="GO:0098703">
    <property type="term" value="P:calcium ion import across plasma membrane"/>
    <property type="evidence" value="ECO:0007669"/>
    <property type="project" value="TreeGrafter"/>
</dbReference>
<sequence length="197" mass="20674">MSVFNKGGWQLAPSSTLRSDYLGGWLCFFVSIIAIGFLTAIIGDLASAFGCSVGLTDAVTATTFVALGTSLPDTFASKVAAIGDPYADSSIGNVTGSNAVNVFLGIGVAWTIAAIAHAVRGTKFVVLKGSLGFSVTIFCIFALFSIVVLVLRRRKPVGGELGGPKASKWASALFFFLLWIVYVLLTSLENYCHIAGF</sequence>
<feature type="transmembrane region" description="Helical" evidence="9">
    <location>
        <begin position="99"/>
        <end position="119"/>
    </location>
</feature>
<keyword evidence="4" id="KW-0106">Calcium</keyword>
<keyword evidence="12" id="KW-1185">Reference proteome</keyword>
<reference evidence="13" key="1">
    <citation type="submission" date="2016-06" db="UniProtKB">
        <authorList>
            <consortium name="WormBaseParasite"/>
        </authorList>
    </citation>
    <scope>IDENTIFICATION</scope>
</reference>
<evidence type="ECO:0000256" key="1">
    <source>
        <dbReference type="ARBA" id="ARBA00004127"/>
    </source>
</evidence>
<evidence type="ECO:0000313" key="13">
    <source>
        <dbReference type="WBParaSite" id="SSLN_0000753901-mRNA-1"/>
    </source>
</evidence>
<organism evidence="13">
    <name type="scientific">Schistocephalus solidus</name>
    <name type="common">Tapeworm</name>
    <dbReference type="NCBI Taxonomy" id="70667"/>
    <lineage>
        <taxon>Eukaryota</taxon>
        <taxon>Metazoa</taxon>
        <taxon>Spiralia</taxon>
        <taxon>Lophotrochozoa</taxon>
        <taxon>Platyhelminthes</taxon>
        <taxon>Cestoda</taxon>
        <taxon>Eucestoda</taxon>
        <taxon>Diphyllobothriidea</taxon>
        <taxon>Diphyllobothriidae</taxon>
        <taxon>Schistocephalus</taxon>
    </lineage>
</organism>
<dbReference type="GO" id="GO:0098794">
    <property type="term" value="C:postsynapse"/>
    <property type="evidence" value="ECO:0007669"/>
    <property type="project" value="TreeGrafter"/>
</dbReference>
<protein>
    <submittedName>
        <fullName evidence="13">Na_Ca_ex domain-containing protein</fullName>
    </submittedName>
</protein>
<feature type="transmembrane region" description="Helical" evidence="9">
    <location>
        <begin position="21"/>
        <end position="42"/>
    </location>
</feature>
<keyword evidence="6 9" id="KW-1133">Transmembrane helix</keyword>
<dbReference type="AlphaFoldDB" id="A0A183SST5"/>
<reference evidence="11 12" key="2">
    <citation type="submission" date="2018-11" db="EMBL/GenBank/DDBJ databases">
        <authorList>
            <consortium name="Pathogen Informatics"/>
        </authorList>
    </citation>
    <scope>NUCLEOTIDE SEQUENCE [LARGE SCALE GENOMIC DNA]</scope>
    <source>
        <strain evidence="11 12">NST_G2</strain>
    </source>
</reference>
<evidence type="ECO:0000256" key="8">
    <source>
        <dbReference type="ARBA" id="ARBA00023136"/>
    </source>
</evidence>
<evidence type="ECO:0000313" key="11">
    <source>
        <dbReference type="EMBL" id="VDL93668.1"/>
    </source>
</evidence>
<gene>
    <name evidence="11" type="ORF">SSLN_LOCUS7283</name>
</gene>
<evidence type="ECO:0000256" key="5">
    <source>
        <dbReference type="ARBA" id="ARBA00022692"/>
    </source>
</evidence>
<feature type="transmembrane region" description="Helical" evidence="9">
    <location>
        <begin position="131"/>
        <end position="149"/>
    </location>
</feature>
<dbReference type="STRING" id="70667.A0A183SST5"/>
<dbReference type="GO" id="GO:0030424">
    <property type="term" value="C:axon"/>
    <property type="evidence" value="ECO:0007669"/>
    <property type="project" value="TreeGrafter"/>
</dbReference>
<dbReference type="Proteomes" id="UP000275846">
    <property type="component" value="Unassembled WGS sequence"/>
</dbReference>
<dbReference type="GO" id="GO:0012505">
    <property type="term" value="C:endomembrane system"/>
    <property type="evidence" value="ECO:0007669"/>
    <property type="project" value="UniProtKB-SubCell"/>
</dbReference>
<evidence type="ECO:0000256" key="2">
    <source>
        <dbReference type="ARBA" id="ARBA00022448"/>
    </source>
</evidence>
<evidence type="ECO:0000313" key="12">
    <source>
        <dbReference type="Proteomes" id="UP000275846"/>
    </source>
</evidence>
<feature type="domain" description="Sodium/calcium exchanger membrane region" evidence="10">
    <location>
        <begin position="24"/>
        <end position="186"/>
    </location>
</feature>
<dbReference type="InterPro" id="IPR004836">
    <property type="entry name" value="Na_Ca_Ex"/>
</dbReference>
<evidence type="ECO:0000259" key="10">
    <source>
        <dbReference type="Pfam" id="PF01699"/>
    </source>
</evidence>
<evidence type="ECO:0000256" key="9">
    <source>
        <dbReference type="SAM" id="Phobius"/>
    </source>
</evidence>
<dbReference type="InterPro" id="IPR044880">
    <property type="entry name" value="NCX_ion-bd_dom_sf"/>
</dbReference>